<organism evidence="3 4">
    <name type="scientific">Chelatococcus asaccharovorans</name>
    <dbReference type="NCBI Taxonomy" id="28210"/>
    <lineage>
        <taxon>Bacteria</taxon>
        <taxon>Pseudomonadati</taxon>
        <taxon>Pseudomonadota</taxon>
        <taxon>Alphaproteobacteria</taxon>
        <taxon>Hyphomicrobiales</taxon>
        <taxon>Chelatococcaceae</taxon>
        <taxon>Chelatococcus</taxon>
    </lineage>
</organism>
<dbReference type="PANTHER" id="PTHR48081">
    <property type="entry name" value="AB HYDROLASE SUPERFAMILY PROTEIN C4A8.06C"/>
    <property type="match status" value="1"/>
</dbReference>
<evidence type="ECO:0000313" key="3">
    <source>
        <dbReference type="EMBL" id="PXW65066.1"/>
    </source>
</evidence>
<dbReference type="OrthoDB" id="9806180at2"/>
<dbReference type="RefSeq" id="WP_110373066.1">
    <property type="nucleotide sequence ID" value="NZ_JAHBRY010000001.1"/>
</dbReference>
<feature type="domain" description="Alpha/beta hydrolase fold-3" evidence="2">
    <location>
        <begin position="66"/>
        <end position="270"/>
    </location>
</feature>
<dbReference type="Gene3D" id="3.40.50.1820">
    <property type="entry name" value="alpha/beta hydrolase"/>
    <property type="match status" value="1"/>
</dbReference>
<protein>
    <submittedName>
        <fullName evidence="3">Acetyl esterase</fullName>
    </submittedName>
</protein>
<reference evidence="3 4" key="1">
    <citation type="submission" date="2018-05" db="EMBL/GenBank/DDBJ databases">
        <title>Genomic Encyclopedia of Type Strains, Phase IV (KMG-IV): sequencing the most valuable type-strain genomes for metagenomic binning, comparative biology and taxonomic classification.</title>
        <authorList>
            <person name="Goeker M."/>
        </authorList>
    </citation>
    <scope>NUCLEOTIDE SEQUENCE [LARGE SCALE GENOMIC DNA]</scope>
    <source>
        <strain evidence="3 4">DSM 6462</strain>
    </source>
</reference>
<proteinExistence type="predicted"/>
<keyword evidence="4" id="KW-1185">Reference proteome</keyword>
<name>A0A2V3UIS0_9HYPH</name>
<evidence type="ECO:0000259" key="2">
    <source>
        <dbReference type="Pfam" id="PF07859"/>
    </source>
</evidence>
<dbReference type="Pfam" id="PF07859">
    <property type="entry name" value="Abhydrolase_3"/>
    <property type="match status" value="1"/>
</dbReference>
<evidence type="ECO:0000313" key="4">
    <source>
        <dbReference type="Proteomes" id="UP000248021"/>
    </source>
</evidence>
<dbReference type="InterPro" id="IPR013094">
    <property type="entry name" value="AB_hydrolase_3"/>
</dbReference>
<sequence length="298" mass="32586">MTHFTPLTEAEIAALRLERLARARDDRAINENAPPIAHVEDVVAPAGTGVRCRLYLPVRHRSLPLLIYAHGGGWAFGSLDSHDRLLRQLAISCEIAVLSVDYRLSPEHPFPAARDDLIAVVHTIRARRCLLNNLKAGSLFVGGDSAGAHIALSAALQLEPGTIDGAFLFYGAFRPGFTATSHASFGSGEFGLSTADMKRYWAAYLNSASHHICEKANLLAQDLHNLPNMYIEAAQLDPLLSDSLELAEALRCLHVTCECTVSNGMHHGYLRHFETTIEARVHFRRLTGFLKSCAAGSR</sequence>
<dbReference type="PANTHER" id="PTHR48081:SF8">
    <property type="entry name" value="ALPHA_BETA HYDROLASE FOLD-3 DOMAIN-CONTAINING PROTEIN-RELATED"/>
    <property type="match status" value="1"/>
</dbReference>
<dbReference type="AlphaFoldDB" id="A0A2V3UIS0"/>
<evidence type="ECO:0000256" key="1">
    <source>
        <dbReference type="ARBA" id="ARBA00022801"/>
    </source>
</evidence>
<keyword evidence="1" id="KW-0378">Hydrolase</keyword>
<dbReference type="GO" id="GO:0016787">
    <property type="term" value="F:hydrolase activity"/>
    <property type="evidence" value="ECO:0007669"/>
    <property type="project" value="UniProtKB-KW"/>
</dbReference>
<dbReference type="SUPFAM" id="SSF53474">
    <property type="entry name" value="alpha/beta-Hydrolases"/>
    <property type="match status" value="1"/>
</dbReference>
<dbReference type="EMBL" id="QJJK01000001">
    <property type="protein sequence ID" value="PXW65066.1"/>
    <property type="molecule type" value="Genomic_DNA"/>
</dbReference>
<comment type="caution">
    <text evidence="3">The sequence shown here is derived from an EMBL/GenBank/DDBJ whole genome shotgun (WGS) entry which is preliminary data.</text>
</comment>
<dbReference type="InterPro" id="IPR029058">
    <property type="entry name" value="AB_hydrolase_fold"/>
</dbReference>
<dbReference type="InterPro" id="IPR050300">
    <property type="entry name" value="GDXG_lipolytic_enzyme"/>
</dbReference>
<gene>
    <name evidence="3" type="ORF">C7450_101829</name>
</gene>
<accession>A0A2V3UIS0</accession>
<dbReference type="Proteomes" id="UP000248021">
    <property type="component" value="Unassembled WGS sequence"/>
</dbReference>